<keyword evidence="6" id="KW-0408">Iron</keyword>
<reference evidence="9 10" key="1">
    <citation type="journal article" date="2019" name="Nat. Plants">
        <title>Genome sequencing of Musa balbisiana reveals subgenome evolution and function divergence in polyploid bananas.</title>
        <authorList>
            <person name="Yao X."/>
        </authorList>
    </citation>
    <scope>NUCLEOTIDE SEQUENCE [LARGE SCALE GENOMIC DNA]</scope>
    <source>
        <strain evidence="10">cv. DH-PKW</strain>
        <tissue evidence="9">Leaves</tissue>
    </source>
</reference>
<evidence type="ECO:0000256" key="4">
    <source>
        <dbReference type="ARBA" id="ARBA00022617"/>
    </source>
</evidence>
<keyword evidence="3" id="KW-0963">Cytoplasm</keyword>
<evidence type="ECO:0000256" key="2">
    <source>
        <dbReference type="ARBA" id="ARBA00004496"/>
    </source>
</evidence>
<evidence type="ECO:0000256" key="8">
    <source>
        <dbReference type="ARBA" id="ARBA00048118"/>
    </source>
</evidence>
<dbReference type="GO" id="GO:0046872">
    <property type="term" value="F:metal ion binding"/>
    <property type="evidence" value="ECO:0007669"/>
    <property type="project" value="UniProtKB-KW"/>
</dbReference>
<name>A0A4S8K6T5_MUSBA</name>
<dbReference type="InterPro" id="IPR001032">
    <property type="entry name" value="Leghaemoglobin-like"/>
</dbReference>
<dbReference type="Proteomes" id="UP000317650">
    <property type="component" value="Chromosome 8"/>
</dbReference>
<comment type="caution">
    <text evidence="9">The sequence shown here is derived from an EMBL/GenBank/DDBJ whole genome shotgun (WGS) entry which is preliminary data.</text>
</comment>
<dbReference type="GO" id="GO:0020037">
    <property type="term" value="F:heme binding"/>
    <property type="evidence" value="ECO:0007669"/>
    <property type="project" value="InterPro"/>
</dbReference>
<dbReference type="InterPro" id="IPR009050">
    <property type="entry name" value="Globin-like_sf"/>
</dbReference>
<dbReference type="PANTHER" id="PTHR22924:SF98">
    <property type="entry name" value="NON-SYMBIOTIC HEMOGLOBIN 3"/>
    <property type="match status" value="1"/>
</dbReference>
<comment type="subcellular location">
    <subcellularLocation>
        <location evidence="2">Cytoplasm</location>
    </subcellularLocation>
    <subcellularLocation>
        <location evidence="1">Nucleus</location>
    </subcellularLocation>
</comment>
<dbReference type="GO" id="GO:0019825">
    <property type="term" value="F:oxygen binding"/>
    <property type="evidence" value="ECO:0007669"/>
    <property type="project" value="InterPro"/>
</dbReference>
<evidence type="ECO:0000256" key="6">
    <source>
        <dbReference type="ARBA" id="ARBA00023004"/>
    </source>
</evidence>
<dbReference type="Gene3D" id="1.10.490.10">
    <property type="entry name" value="Globins"/>
    <property type="match status" value="1"/>
</dbReference>
<dbReference type="PANTHER" id="PTHR22924">
    <property type="entry name" value="LEGHEMOGLOBIN-RELATED"/>
    <property type="match status" value="1"/>
</dbReference>
<dbReference type="InterPro" id="IPR012292">
    <property type="entry name" value="Globin/Proto"/>
</dbReference>
<keyword evidence="7" id="KW-0539">Nucleus</keyword>
<evidence type="ECO:0000256" key="7">
    <source>
        <dbReference type="ARBA" id="ARBA00023242"/>
    </source>
</evidence>
<gene>
    <name evidence="9" type="ORF">C4D60_Mb08t26870</name>
</gene>
<dbReference type="EMBL" id="PYDT01000002">
    <property type="protein sequence ID" value="THU70617.1"/>
    <property type="molecule type" value="Genomic_DNA"/>
</dbReference>
<keyword evidence="4" id="KW-0349">Heme</keyword>
<dbReference type="GO" id="GO:0005634">
    <property type="term" value="C:nucleus"/>
    <property type="evidence" value="ECO:0007669"/>
    <property type="project" value="UniProtKB-SubCell"/>
</dbReference>
<keyword evidence="10" id="KW-1185">Reference proteome</keyword>
<evidence type="ECO:0000256" key="1">
    <source>
        <dbReference type="ARBA" id="ARBA00004123"/>
    </source>
</evidence>
<proteinExistence type="predicted"/>
<evidence type="ECO:0000256" key="5">
    <source>
        <dbReference type="ARBA" id="ARBA00022723"/>
    </source>
</evidence>
<evidence type="ECO:0000313" key="10">
    <source>
        <dbReference type="Proteomes" id="UP000317650"/>
    </source>
</evidence>
<keyword evidence="5" id="KW-0479">Metal-binding</keyword>
<dbReference type="GO" id="GO:0005737">
    <property type="term" value="C:cytoplasm"/>
    <property type="evidence" value="ECO:0007669"/>
    <property type="project" value="UniProtKB-SubCell"/>
</dbReference>
<organism evidence="9 10">
    <name type="scientific">Musa balbisiana</name>
    <name type="common">Banana</name>
    <dbReference type="NCBI Taxonomy" id="52838"/>
    <lineage>
        <taxon>Eukaryota</taxon>
        <taxon>Viridiplantae</taxon>
        <taxon>Streptophyta</taxon>
        <taxon>Embryophyta</taxon>
        <taxon>Tracheophyta</taxon>
        <taxon>Spermatophyta</taxon>
        <taxon>Magnoliopsida</taxon>
        <taxon>Liliopsida</taxon>
        <taxon>Zingiberales</taxon>
        <taxon>Musaceae</taxon>
        <taxon>Musa</taxon>
    </lineage>
</organism>
<dbReference type="PRINTS" id="PR00188">
    <property type="entry name" value="PLANTGLOBIN"/>
</dbReference>
<accession>A0A4S8K6T5</accession>
<evidence type="ECO:0000256" key="3">
    <source>
        <dbReference type="ARBA" id="ARBA00022490"/>
    </source>
</evidence>
<evidence type="ECO:0000313" key="9">
    <source>
        <dbReference type="EMBL" id="THU70617.1"/>
    </source>
</evidence>
<dbReference type="SUPFAM" id="SSF46458">
    <property type="entry name" value="Globin-like"/>
    <property type="match status" value="1"/>
</dbReference>
<protein>
    <submittedName>
        <fullName evidence="9">Uncharacterized protein</fullName>
    </submittedName>
</protein>
<sequence>MKSCHNKLAWPDPVELEALVLKSWSVMKKDAADVGLKVFLRIFEIAPSTSRLFSFLRDTDVPLDKNAKSVFVMTRNEDCPFRILFYLLIQ</sequence>
<comment type="catalytic activity">
    <reaction evidence="8">
        <text>Fe(III)-heme b-[protein] + nitric oxide + H2O = Fe(II)-heme b-[protein] + nitrite + 2 H(+)</text>
        <dbReference type="Rhea" id="RHEA:77711"/>
        <dbReference type="Rhea" id="RHEA-COMP:18975"/>
        <dbReference type="Rhea" id="RHEA-COMP:18976"/>
        <dbReference type="ChEBI" id="CHEBI:15377"/>
        <dbReference type="ChEBI" id="CHEBI:15378"/>
        <dbReference type="ChEBI" id="CHEBI:16301"/>
        <dbReference type="ChEBI" id="CHEBI:16480"/>
        <dbReference type="ChEBI" id="CHEBI:55376"/>
        <dbReference type="ChEBI" id="CHEBI:60344"/>
    </reaction>
    <physiologicalReaction direction="right-to-left" evidence="8">
        <dbReference type="Rhea" id="RHEA:77713"/>
    </physiologicalReaction>
</comment>
<dbReference type="AlphaFoldDB" id="A0A4S8K6T5"/>
<dbReference type="STRING" id="52838.A0A4S8K6T5"/>